<protein>
    <recommendedName>
        <fullName evidence="2">chitinase</fullName>
        <ecNumber evidence="2">3.2.1.14</ecNumber>
    </recommendedName>
</protein>
<dbReference type="GO" id="GO:0000272">
    <property type="term" value="P:polysaccharide catabolic process"/>
    <property type="evidence" value="ECO:0007669"/>
    <property type="project" value="UniProtKB-KW"/>
</dbReference>
<comment type="caution">
    <text evidence="11">The sequence shown here is derived from an EMBL/GenBank/DDBJ whole genome shotgun (WGS) entry which is preliminary data.</text>
</comment>
<evidence type="ECO:0000313" key="11">
    <source>
        <dbReference type="EMBL" id="EIW79362.1"/>
    </source>
</evidence>
<dbReference type="SUPFAM" id="SSF51445">
    <property type="entry name" value="(Trans)glycosidases"/>
    <property type="match status" value="1"/>
</dbReference>
<gene>
    <name evidence="11" type="ORF">CONPUDRAFT_60237</name>
</gene>
<evidence type="ECO:0000256" key="9">
    <source>
        <dbReference type="RuleBase" id="RU004453"/>
    </source>
</evidence>
<evidence type="ECO:0000256" key="4">
    <source>
        <dbReference type="ARBA" id="ARBA00023024"/>
    </source>
</evidence>
<dbReference type="PANTHER" id="PTHR45708">
    <property type="entry name" value="ENDOCHITINASE"/>
    <property type="match status" value="1"/>
</dbReference>
<dbReference type="PROSITE" id="PS51910">
    <property type="entry name" value="GH18_2"/>
    <property type="match status" value="1"/>
</dbReference>
<dbReference type="OrthoDB" id="3012298at2759"/>
<keyword evidence="6 8" id="KW-0326">Glycosidase</keyword>
<dbReference type="GO" id="GO:0008843">
    <property type="term" value="F:endochitinase activity"/>
    <property type="evidence" value="ECO:0007669"/>
    <property type="project" value="UniProtKB-EC"/>
</dbReference>
<dbReference type="GeneID" id="19208076"/>
<dbReference type="EMBL" id="JH711581">
    <property type="protein sequence ID" value="EIW79362.1"/>
    <property type="molecule type" value="Genomic_DNA"/>
</dbReference>
<keyword evidence="4" id="KW-0146">Chitin degradation</keyword>
<dbReference type="Proteomes" id="UP000053558">
    <property type="component" value="Unassembled WGS sequence"/>
</dbReference>
<dbReference type="EC" id="3.2.1.14" evidence="2"/>
<dbReference type="AlphaFoldDB" id="A0A5M3MJH3"/>
<dbReference type="InterPro" id="IPR017853">
    <property type="entry name" value="GH"/>
</dbReference>
<dbReference type="PANTHER" id="PTHR45708:SF49">
    <property type="entry name" value="ENDOCHITINASE"/>
    <property type="match status" value="1"/>
</dbReference>
<dbReference type="InterPro" id="IPR001223">
    <property type="entry name" value="Glyco_hydro18_cat"/>
</dbReference>
<dbReference type="RefSeq" id="XP_007770490.1">
    <property type="nucleotide sequence ID" value="XM_007772300.1"/>
</dbReference>
<evidence type="ECO:0000256" key="2">
    <source>
        <dbReference type="ARBA" id="ARBA00012729"/>
    </source>
</evidence>
<dbReference type="KEGG" id="cput:CONPUDRAFT_60237"/>
<organism evidence="11 12">
    <name type="scientific">Coniophora puteana (strain RWD-64-598)</name>
    <name type="common">Brown rot fungus</name>
    <dbReference type="NCBI Taxonomy" id="741705"/>
    <lineage>
        <taxon>Eukaryota</taxon>
        <taxon>Fungi</taxon>
        <taxon>Dikarya</taxon>
        <taxon>Basidiomycota</taxon>
        <taxon>Agaricomycotina</taxon>
        <taxon>Agaricomycetes</taxon>
        <taxon>Agaricomycetidae</taxon>
        <taxon>Boletales</taxon>
        <taxon>Coniophorineae</taxon>
        <taxon>Coniophoraceae</taxon>
        <taxon>Coniophora</taxon>
    </lineage>
</organism>
<reference evidence="12" key="1">
    <citation type="journal article" date="2012" name="Science">
        <title>The Paleozoic origin of enzymatic lignin decomposition reconstructed from 31 fungal genomes.</title>
        <authorList>
            <person name="Floudas D."/>
            <person name="Binder M."/>
            <person name="Riley R."/>
            <person name="Barry K."/>
            <person name="Blanchette R.A."/>
            <person name="Henrissat B."/>
            <person name="Martinez A.T."/>
            <person name="Otillar R."/>
            <person name="Spatafora J.W."/>
            <person name="Yadav J.S."/>
            <person name="Aerts A."/>
            <person name="Benoit I."/>
            <person name="Boyd A."/>
            <person name="Carlson A."/>
            <person name="Copeland A."/>
            <person name="Coutinho P.M."/>
            <person name="de Vries R.P."/>
            <person name="Ferreira P."/>
            <person name="Findley K."/>
            <person name="Foster B."/>
            <person name="Gaskell J."/>
            <person name="Glotzer D."/>
            <person name="Gorecki P."/>
            <person name="Heitman J."/>
            <person name="Hesse C."/>
            <person name="Hori C."/>
            <person name="Igarashi K."/>
            <person name="Jurgens J.A."/>
            <person name="Kallen N."/>
            <person name="Kersten P."/>
            <person name="Kohler A."/>
            <person name="Kuees U."/>
            <person name="Kumar T.K.A."/>
            <person name="Kuo A."/>
            <person name="LaButti K."/>
            <person name="Larrondo L.F."/>
            <person name="Lindquist E."/>
            <person name="Ling A."/>
            <person name="Lombard V."/>
            <person name="Lucas S."/>
            <person name="Lundell T."/>
            <person name="Martin R."/>
            <person name="McLaughlin D.J."/>
            <person name="Morgenstern I."/>
            <person name="Morin E."/>
            <person name="Murat C."/>
            <person name="Nagy L.G."/>
            <person name="Nolan M."/>
            <person name="Ohm R.A."/>
            <person name="Patyshakuliyeva A."/>
            <person name="Rokas A."/>
            <person name="Ruiz-Duenas F.J."/>
            <person name="Sabat G."/>
            <person name="Salamov A."/>
            <person name="Samejima M."/>
            <person name="Schmutz J."/>
            <person name="Slot J.C."/>
            <person name="St John F."/>
            <person name="Stenlid J."/>
            <person name="Sun H."/>
            <person name="Sun S."/>
            <person name="Syed K."/>
            <person name="Tsang A."/>
            <person name="Wiebenga A."/>
            <person name="Young D."/>
            <person name="Pisabarro A."/>
            <person name="Eastwood D.C."/>
            <person name="Martin F."/>
            <person name="Cullen D."/>
            <person name="Grigoriev I.V."/>
            <person name="Hibbett D.S."/>
        </authorList>
    </citation>
    <scope>NUCLEOTIDE SEQUENCE [LARGE SCALE GENOMIC DNA]</scope>
    <source>
        <strain evidence="12">RWD-64-598 SS2</strain>
    </source>
</reference>
<evidence type="ECO:0000256" key="6">
    <source>
        <dbReference type="ARBA" id="ARBA00023295"/>
    </source>
</evidence>
<dbReference type="InterPro" id="IPR050542">
    <property type="entry name" value="Glycosyl_Hydrlase18_Chitinase"/>
</dbReference>
<accession>A0A5M3MJH3</accession>
<dbReference type="OMA" id="KNQGWNG"/>
<comment type="similarity">
    <text evidence="9">Belongs to the glycosyl hydrolase 18 family.</text>
</comment>
<keyword evidence="12" id="KW-1185">Reference proteome</keyword>
<dbReference type="GO" id="GO:0006032">
    <property type="term" value="P:chitin catabolic process"/>
    <property type="evidence" value="ECO:0007669"/>
    <property type="project" value="UniProtKB-KW"/>
</dbReference>
<evidence type="ECO:0000256" key="8">
    <source>
        <dbReference type="RuleBase" id="RU000489"/>
    </source>
</evidence>
<keyword evidence="5" id="KW-0119">Carbohydrate metabolism</keyword>
<evidence type="ECO:0000259" key="10">
    <source>
        <dbReference type="PROSITE" id="PS51910"/>
    </source>
</evidence>
<keyword evidence="3 8" id="KW-0378">Hydrolase</keyword>
<dbReference type="CDD" id="cd00598">
    <property type="entry name" value="GH18_chitinase-like"/>
    <property type="match status" value="1"/>
</dbReference>
<dbReference type="Gene3D" id="3.20.20.80">
    <property type="entry name" value="Glycosidases"/>
    <property type="match status" value="1"/>
</dbReference>
<evidence type="ECO:0000313" key="12">
    <source>
        <dbReference type="Proteomes" id="UP000053558"/>
    </source>
</evidence>
<feature type="domain" description="GH18" evidence="10">
    <location>
        <begin position="20"/>
        <end position="299"/>
    </location>
</feature>
<comment type="catalytic activity">
    <reaction evidence="1">
        <text>Random endo-hydrolysis of N-acetyl-beta-D-glucosaminide (1-&gt;4)-beta-linkages in chitin and chitodextrins.</text>
        <dbReference type="EC" id="3.2.1.14"/>
    </reaction>
</comment>
<proteinExistence type="inferred from homology"/>
<dbReference type="InterPro" id="IPR001579">
    <property type="entry name" value="Glyco_hydro_18_chit_AS"/>
</dbReference>
<evidence type="ECO:0000256" key="3">
    <source>
        <dbReference type="ARBA" id="ARBA00022801"/>
    </source>
</evidence>
<dbReference type="Pfam" id="PF00704">
    <property type="entry name" value="Glyco_hydro_18"/>
    <property type="match status" value="1"/>
</dbReference>
<evidence type="ECO:0000256" key="7">
    <source>
        <dbReference type="ARBA" id="ARBA00023326"/>
    </source>
</evidence>
<name>A0A5M3MJH3_CONPW</name>
<dbReference type="PROSITE" id="PS01095">
    <property type="entry name" value="GH18_1"/>
    <property type="match status" value="1"/>
</dbReference>
<evidence type="ECO:0000256" key="5">
    <source>
        <dbReference type="ARBA" id="ARBA00023277"/>
    </source>
</evidence>
<evidence type="ECO:0000256" key="1">
    <source>
        <dbReference type="ARBA" id="ARBA00000822"/>
    </source>
</evidence>
<sequence>MPVDSFDTTELAKRAAPAAPHWVIYSDKWVSGENGPPAVADVKGYNTFALSFWLTSGAADQATEWASLDAATRSSIKAKYHAAGIKLVVSAFGSTDTPTSAGADATATANKLAAWVKQYGLDGVDVDYEDFAAINKQDGKAEQWLSTFTSALRAQLPQGDYILTHAPVAPWFSSKYTSGAYRKVHENVGSKIDWYNVQFYNQGTSEYTTCDGLLETSSSTFPNSALFQINKAGVPLDKIVIGKPATAGDASTGYMPAATLATCLQQAKAKSWNGGVMVWEYPDAAAAWIKTVRAKAFPE</sequence>
<keyword evidence="7" id="KW-0624">Polysaccharide degradation</keyword>